<keyword evidence="4 7" id="KW-0256">Endoplasmic reticulum</keyword>
<dbReference type="AlphaFoldDB" id="W7JKU0"/>
<evidence type="ECO:0000313" key="9">
    <source>
        <dbReference type="Proteomes" id="UP000030673"/>
    </source>
</evidence>
<evidence type="ECO:0000256" key="6">
    <source>
        <dbReference type="ARBA" id="ARBA00023136"/>
    </source>
</evidence>
<keyword evidence="6 7" id="KW-0472">Membrane</keyword>
<dbReference type="InterPro" id="IPR035952">
    <property type="entry name" value="Rhomboid-like_sf"/>
</dbReference>
<gene>
    <name evidence="8" type="ORF">PFNF54_05803</name>
</gene>
<evidence type="ECO:0000256" key="2">
    <source>
        <dbReference type="ARBA" id="ARBA00008917"/>
    </source>
</evidence>
<comment type="function">
    <text evidence="7">May be involved in the degradation of misfolded endoplasmic reticulum (ER) luminal proteins.</text>
</comment>
<comment type="subcellular location">
    <subcellularLocation>
        <location evidence="1 7">Endoplasmic reticulum membrane</location>
        <topology evidence="1 7">Multi-pass membrane protein</topology>
    </subcellularLocation>
</comment>
<keyword evidence="9" id="KW-1185">Reference proteome</keyword>
<evidence type="ECO:0000256" key="4">
    <source>
        <dbReference type="ARBA" id="ARBA00022824"/>
    </source>
</evidence>
<evidence type="ECO:0000256" key="7">
    <source>
        <dbReference type="RuleBase" id="RU363059"/>
    </source>
</evidence>
<protein>
    <recommendedName>
        <fullName evidence="7">Derlin</fullName>
    </recommendedName>
</protein>
<proteinExistence type="inferred from homology"/>
<dbReference type="EMBL" id="KE123891">
    <property type="protein sequence ID" value="EWC85326.1"/>
    <property type="molecule type" value="Genomic_DNA"/>
</dbReference>
<reference evidence="8 9" key="1">
    <citation type="submission" date="2013-02" db="EMBL/GenBank/DDBJ databases">
        <title>The Genome Sequence of Plasmodium falciparum NF54.</title>
        <authorList>
            <consortium name="The Broad Institute Genome Sequencing Platform"/>
            <consortium name="The Broad Institute Genome Sequencing Center for Infectious Disease"/>
            <person name="Neafsey D."/>
            <person name="Cheeseman I."/>
            <person name="Volkman S."/>
            <person name="Adams J."/>
            <person name="Walker B."/>
            <person name="Young S.K."/>
            <person name="Zeng Q."/>
            <person name="Gargeya S."/>
            <person name="Fitzgerald M."/>
            <person name="Haas B."/>
            <person name="Abouelleil A."/>
            <person name="Alvarado L."/>
            <person name="Arachchi H.M."/>
            <person name="Berlin A.M."/>
            <person name="Chapman S.B."/>
            <person name="Dewar J."/>
            <person name="Goldberg J."/>
            <person name="Griggs A."/>
            <person name="Gujja S."/>
            <person name="Hansen M."/>
            <person name="Howarth C."/>
            <person name="Imamovic A."/>
            <person name="Larimer J."/>
            <person name="McCowan C."/>
            <person name="Murphy C."/>
            <person name="Neiman D."/>
            <person name="Pearson M."/>
            <person name="Priest M."/>
            <person name="Roberts A."/>
            <person name="Saif S."/>
            <person name="Shea T."/>
            <person name="Sisk P."/>
            <person name="Sykes S."/>
            <person name="Wortman J."/>
            <person name="Nusbaum C."/>
            <person name="Birren B."/>
        </authorList>
    </citation>
    <scope>NUCLEOTIDE SEQUENCE [LARGE SCALE GENOMIC DNA]</scope>
    <source>
        <strain evidence="8 9">NF54</strain>
    </source>
</reference>
<dbReference type="Pfam" id="PF04511">
    <property type="entry name" value="DER1"/>
    <property type="match status" value="1"/>
</dbReference>
<dbReference type="PANTHER" id="PTHR11009">
    <property type="entry name" value="DER1-LIKE PROTEIN, DERLIN"/>
    <property type="match status" value="1"/>
</dbReference>
<feature type="transmembrane region" description="Helical" evidence="7">
    <location>
        <begin position="52"/>
        <end position="75"/>
    </location>
</feature>
<evidence type="ECO:0000313" key="8">
    <source>
        <dbReference type="EMBL" id="EWC85326.1"/>
    </source>
</evidence>
<keyword evidence="5 7" id="KW-1133">Transmembrane helix</keyword>
<dbReference type="SUPFAM" id="SSF144091">
    <property type="entry name" value="Rhomboid-like"/>
    <property type="match status" value="1"/>
</dbReference>
<dbReference type="InterPro" id="IPR007599">
    <property type="entry name" value="DER1"/>
</dbReference>
<comment type="similarity">
    <text evidence="2 7">Belongs to the derlin family.</text>
</comment>
<dbReference type="Proteomes" id="UP000030673">
    <property type="component" value="Unassembled WGS sequence"/>
</dbReference>
<dbReference type="GO" id="GO:0005789">
    <property type="term" value="C:endoplasmic reticulum membrane"/>
    <property type="evidence" value="ECO:0007669"/>
    <property type="project" value="UniProtKB-SubCell"/>
</dbReference>
<feature type="transmembrane region" description="Helical" evidence="7">
    <location>
        <begin position="138"/>
        <end position="168"/>
    </location>
</feature>
<feature type="transmembrane region" description="Helical" evidence="7">
    <location>
        <begin position="95"/>
        <end position="117"/>
    </location>
</feature>
<evidence type="ECO:0000256" key="5">
    <source>
        <dbReference type="ARBA" id="ARBA00022989"/>
    </source>
</evidence>
<dbReference type="OMA" id="FKSQYWR"/>
<feature type="transmembrane region" description="Helical" evidence="7">
    <location>
        <begin position="180"/>
        <end position="202"/>
    </location>
</feature>
<feature type="transmembrane region" description="Helical" evidence="7">
    <location>
        <begin position="17"/>
        <end position="40"/>
    </location>
</feature>
<name>W7JKU0_PLAFO</name>
<evidence type="ECO:0000256" key="1">
    <source>
        <dbReference type="ARBA" id="ARBA00004477"/>
    </source>
</evidence>
<keyword evidence="3 7" id="KW-0812">Transmembrane</keyword>
<evidence type="ECO:0000256" key="3">
    <source>
        <dbReference type="ARBA" id="ARBA00022692"/>
    </source>
</evidence>
<dbReference type="GO" id="GO:0006950">
    <property type="term" value="P:response to stress"/>
    <property type="evidence" value="ECO:0007669"/>
    <property type="project" value="UniProtKB-ARBA"/>
</dbReference>
<sequence>MVQLSDVLGNVPLITRLYLILSFALMVLCSLDIISPLSLYLNWNLVLREHQYWRLITCFLYFGSFGIHFFWDVYVLIYYCSSLEEVTFRNNSADFLWMIILSCCMLLNIYIYIYIYICYNLYINVIKSIFRKRIIMKIIYEFLFFFFFFFNSGGIIFFLSFGMALTLLSLIVDYNSNDNFFGILVGHIYFFFTSIFPHMPIAKNTNIFKTPRVLKWLLKEESS</sequence>
<accession>W7JKU0</accession>
<organism evidence="8 9">
    <name type="scientific">Plasmodium falciparum (isolate NF54)</name>
    <dbReference type="NCBI Taxonomy" id="5843"/>
    <lineage>
        <taxon>Eukaryota</taxon>
        <taxon>Sar</taxon>
        <taxon>Alveolata</taxon>
        <taxon>Apicomplexa</taxon>
        <taxon>Aconoidasida</taxon>
        <taxon>Haemosporida</taxon>
        <taxon>Plasmodiidae</taxon>
        <taxon>Plasmodium</taxon>
        <taxon>Plasmodium (Laverania)</taxon>
    </lineage>
</organism>